<dbReference type="InterPro" id="IPR020846">
    <property type="entry name" value="MFS_dom"/>
</dbReference>
<feature type="transmembrane region" description="Helical" evidence="6">
    <location>
        <begin position="122"/>
        <end position="143"/>
    </location>
</feature>
<dbReference type="GO" id="GO:0016020">
    <property type="term" value="C:membrane"/>
    <property type="evidence" value="ECO:0007669"/>
    <property type="project" value="UniProtKB-SubCell"/>
</dbReference>
<evidence type="ECO:0000256" key="6">
    <source>
        <dbReference type="SAM" id="Phobius"/>
    </source>
</evidence>
<feature type="transmembrane region" description="Helical" evidence="6">
    <location>
        <begin position="379"/>
        <end position="399"/>
    </location>
</feature>
<dbReference type="AlphaFoldDB" id="A0A8S0Z568"/>
<feature type="transmembrane region" description="Helical" evidence="6">
    <location>
        <begin position="68"/>
        <end position="89"/>
    </location>
</feature>
<keyword evidence="3 6" id="KW-0812">Transmembrane</keyword>
<evidence type="ECO:0000256" key="2">
    <source>
        <dbReference type="ARBA" id="ARBA00022448"/>
    </source>
</evidence>
<evidence type="ECO:0000256" key="1">
    <source>
        <dbReference type="ARBA" id="ARBA00004141"/>
    </source>
</evidence>
<evidence type="ECO:0000256" key="3">
    <source>
        <dbReference type="ARBA" id="ARBA00022692"/>
    </source>
</evidence>
<dbReference type="PANTHER" id="PTHR23511">
    <property type="entry name" value="SYNAPTIC VESICLE GLYCOPROTEIN 2"/>
    <property type="match status" value="1"/>
</dbReference>
<feature type="transmembrane region" description="Helical" evidence="6">
    <location>
        <begin position="24"/>
        <end position="48"/>
    </location>
</feature>
<organism evidence="8 9">
    <name type="scientific">Arctia plantaginis</name>
    <name type="common">Wood tiger moth</name>
    <name type="synonym">Phalaena plantaginis</name>
    <dbReference type="NCBI Taxonomy" id="874455"/>
    <lineage>
        <taxon>Eukaryota</taxon>
        <taxon>Metazoa</taxon>
        <taxon>Ecdysozoa</taxon>
        <taxon>Arthropoda</taxon>
        <taxon>Hexapoda</taxon>
        <taxon>Insecta</taxon>
        <taxon>Pterygota</taxon>
        <taxon>Neoptera</taxon>
        <taxon>Endopterygota</taxon>
        <taxon>Lepidoptera</taxon>
        <taxon>Glossata</taxon>
        <taxon>Ditrysia</taxon>
        <taxon>Noctuoidea</taxon>
        <taxon>Erebidae</taxon>
        <taxon>Arctiinae</taxon>
        <taxon>Arctia</taxon>
    </lineage>
</organism>
<dbReference type="EMBL" id="CADEBD010000275">
    <property type="protein sequence ID" value="CAB3227009.1"/>
    <property type="molecule type" value="Genomic_DNA"/>
</dbReference>
<evidence type="ECO:0000256" key="4">
    <source>
        <dbReference type="ARBA" id="ARBA00022989"/>
    </source>
</evidence>
<feature type="transmembrane region" description="Helical" evidence="6">
    <location>
        <begin position="283"/>
        <end position="306"/>
    </location>
</feature>
<evidence type="ECO:0000313" key="8">
    <source>
        <dbReference type="EMBL" id="CAB3227009.1"/>
    </source>
</evidence>
<feature type="transmembrane region" description="Helical" evidence="6">
    <location>
        <begin position="351"/>
        <end position="372"/>
    </location>
</feature>
<dbReference type="OrthoDB" id="7340501at2759"/>
<reference evidence="8 9" key="1">
    <citation type="submission" date="2020-04" db="EMBL/GenBank/DDBJ databases">
        <authorList>
            <person name="Wallbank WR R."/>
            <person name="Pardo Diaz C."/>
            <person name="Kozak K."/>
            <person name="Martin S."/>
            <person name="Jiggins C."/>
            <person name="Moest M."/>
            <person name="Warren A I."/>
            <person name="Byers J.R.P. K."/>
            <person name="Montejo-Kovacevich G."/>
            <person name="Yen C E."/>
        </authorList>
    </citation>
    <scope>NUCLEOTIDE SEQUENCE [LARGE SCALE GENOMIC DNA]</scope>
</reference>
<keyword evidence="4 6" id="KW-1133">Transmembrane helix</keyword>
<proteinExistence type="predicted"/>
<feature type="transmembrane region" description="Helical" evidence="6">
    <location>
        <begin position="405"/>
        <end position="429"/>
    </location>
</feature>
<dbReference type="Pfam" id="PF07690">
    <property type="entry name" value="MFS_1"/>
    <property type="match status" value="1"/>
</dbReference>
<feature type="transmembrane region" description="Helical" evidence="6">
    <location>
        <begin position="155"/>
        <end position="178"/>
    </location>
</feature>
<dbReference type="PROSITE" id="PS50850">
    <property type="entry name" value="MFS"/>
    <property type="match status" value="1"/>
</dbReference>
<name>A0A8S0Z568_ARCPL</name>
<comment type="caution">
    <text evidence="8">The sequence shown here is derived from an EMBL/GenBank/DDBJ whole genome shotgun (WGS) entry which is preliminary data.</text>
</comment>
<dbReference type="Gene3D" id="1.20.1250.20">
    <property type="entry name" value="MFS general substrate transporter like domains"/>
    <property type="match status" value="1"/>
</dbReference>
<feature type="domain" description="Major facilitator superfamily (MFS) profile" evidence="7">
    <location>
        <begin position="24"/>
        <end position="490"/>
    </location>
</feature>
<feature type="transmembrane region" description="Helical" evidence="6">
    <location>
        <begin position="198"/>
        <end position="218"/>
    </location>
</feature>
<evidence type="ECO:0000256" key="5">
    <source>
        <dbReference type="ARBA" id="ARBA00023136"/>
    </source>
</evidence>
<feature type="transmembrane region" description="Helical" evidence="6">
    <location>
        <begin position="466"/>
        <end position="485"/>
    </location>
</feature>
<keyword evidence="5 6" id="KW-0472">Membrane</keyword>
<protein>
    <recommendedName>
        <fullName evidence="7">Major facilitator superfamily (MFS) profile domain-containing protein</fullName>
    </recommendedName>
</protein>
<evidence type="ECO:0000313" key="9">
    <source>
        <dbReference type="Proteomes" id="UP000494256"/>
    </source>
</evidence>
<feature type="transmembrane region" description="Helical" evidence="6">
    <location>
        <begin position="96"/>
        <end position="116"/>
    </location>
</feature>
<dbReference type="InterPro" id="IPR011701">
    <property type="entry name" value="MFS"/>
</dbReference>
<sequence length="512" mass="55541">MIADKSVMNFERLPMEAALDKVGFGLYGYLLTVLTGYGIISFACIAFGSMFIVPTSACELQTTSGQQGLLAAGPIAGLLIGGLAWGYLADTRGRRSMLLVSLSGAAFFNLIATISVNWVMLMIFQFFSAIFASGIYLMLMSLLSESVPMAKRNYVVLLVSSIFLLSQGIMAVLALPIIPLKFSYYLPALGIYWNSWRTLLLILSLPALSTAFCLFFMYESPKFLFAKGNEARALDILRKIHRFGKSKPKEELGVKGLLKDENAAAAGPIPAKDQIVPLFRAPLLKYTIIICILYVAQQMSAFVVWLPTIANQFIRITQTEETTNLTICDVLRKEVVPDLDAVPCALNETSLLIVLGVGALHSVVNIFISILLRFVGRRNISIAVIILCGVSGILVNLVPNVYGSAVFLAIMTMAIVVIGLYTAITIALFPTHLRGMAIALSLTSSRIGTIASVQIVNLMLFTSCDAGFYLFSSILLASAIAAFFLPDDRKLQAPVPAADDPQSLDGKPDTRL</sequence>
<accession>A0A8S0Z568</accession>
<dbReference type="SUPFAM" id="SSF103473">
    <property type="entry name" value="MFS general substrate transporter"/>
    <property type="match status" value="1"/>
</dbReference>
<dbReference type="PANTHER" id="PTHR23511:SF35">
    <property type="entry name" value="MAJOR FACILITATOR SUPERFAMILY (MFS) PROFILE DOMAIN-CONTAINING PROTEIN"/>
    <property type="match status" value="1"/>
</dbReference>
<evidence type="ECO:0000259" key="7">
    <source>
        <dbReference type="PROSITE" id="PS50850"/>
    </source>
</evidence>
<keyword evidence="2" id="KW-0813">Transport</keyword>
<dbReference type="GO" id="GO:0022857">
    <property type="term" value="F:transmembrane transporter activity"/>
    <property type="evidence" value="ECO:0007669"/>
    <property type="project" value="InterPro"/>
</dbReference>
<dbReference type="InterPro" id="IPR036259">
    <property type="entry name" value="MFS_trans_sf"/>
</dbReference>
<dbReference type="Proteomes" id="UP000494256">
    <property type="component" value="Unassembled WGS sequence"/>
</dbReference>
<comment type="subcellular location">
    <subcellularLocation>
        <location evidence="1">Membrane</location>
        <topology evidence="1">Multi-pass membrane protein</topology>
    </subcellularLocation>
</comment>
<gene>
    <name evidence="8" type="ORF">APLA_LOCUS2799</name>
</gene>